<protein>
    <submittedName>
        <fullName evidence="1">Uncharacterized protein</fullName>
    </submittedName>
</protein>
<organism evidence="1 2">
    <name type="scientific">Fusarium solani subsp. cucurbitae</name>
    <name type="common">Neocosmosporum cucurbitae</name>
    <dbReference type="NCBI Taxonomy" id="2747967"/>
    <lineage>
        <taxon>Eukaryota</taxon>
        <taxon>Fungi</taxon>
        <taxon>Dikarya</taxon>
        <taxon>Ascomycota</taxon>
        <taxon>Pezizomycotina</taxon>
        <taxon>Sordariomycetes</taxon>
        <taxon>Hypocreomycetidae</taxon>
        <taxon>Hypocreales</taxon>
        <taxon>Nectriaceae</taxon>
        <taxon>Fusarium</taxon>
        <taxon>Fusarium solani species complex</taxon>
    </lineage>
</organism>
<name>A0ACD3YZ78_FUSSC</name>
<keyword evidence="2" id="KW-1185">Reference proteome</keyword>
<accession>A0ACD3YZ78</accession>
<dbReference type="Proteomes" id="UP000830768">
    <property type="component" value="Chromosome 4"/>
</dbReference>
<evidence type="ECO:0000313" key="2">
    <source>
        <dbReference type="Proteomes" id="UP000830768"/>
    </source>
</evidence>
<dbReference type="EMBL" id="CP090033">
    <property type="protein sequence ID" value="UPK94177.1"/>
    <property type="molecule type" value="Genomic_DNA"/>
</dbReference>
<evidence type="ECO:0000313" key="1">
    <source>
        <dbReference type="EMBL" id="UPK94177.1"/>
    </source>
</evidence>
<reference evidence="1" key="1">
    <citation type="submission" date="2021-11" db="EMBL/GenBank/DDBJ databases">
        <title>Fusarium solani-melongenae Genome sequencing and assembly.</title>
        <authorList>
            <person name="Xie S."/>
            <person name="Huang L."/>
            <person name="Zhang X."/>
        </authorList>
    </citation>
    <scope>NUCLEOTIDE SEQUENCE</scope>
    <source>
        <strain evidence="1">CRI 24-3</strain>
    </source>
</reference>
<sequence>MCLVAILGGSSQAHALHTRRDIGMRVRSRLTAAICDKALTASSDGDGYGADLSVLVEVDLLNVFNLIEQMQALWLAPLEVLFSLGALIYILGWHSTLAGAATTCFLLPFLVYSLQNTIVKMSALMQARDARVAVVTEILDMIKPIKLCNWQGFFGRRIDAAREAELRTTARIAYINGFLAFLTSLTPTLLVTVSFGMSFFLGRNLTSDTVFPALALFANISRSVAVLPQVAMLYQAGTISYLRAREFLNCREKMHLVPLGGEEPADGCRGVRVTGADFDVPGNAGEAKPLLLNCNIRVPPRALVAISGPVGSGKTTLLRAILGEVEPRHGKVVVGGKVAYAPQDPFLINGTIRQNITFGLDFNAEWYSRVLDACALVADLSMMAGGDATFLGGTGAALSGGQKSRVALARVVYSKPEVAVLDDPFAAIDRNVQKQLISNLFGPDGLLKDCACVVSSSTPALTRTAQKVYLIDNLKIKEVEVDRSQSPALDSGPNQTRHDETLAMPVDSKQVMKFAYGAVHTISKDAGSNLAGTQGHQPLEQDTECTALLGKGRPDDVAPLSETEAVGFGTYLDFFNSASSGGWVIALSLVMGTKIIDVVAVYYLRLMSEEVLPLSGKLRLLLFTTLSVSSALGSFLFVVLVFRLCLIPASSKIHRKLTEGVLGSKFVFIDTTPIGQIINRFTNDINKVDTPISGGLLKVTALAAMILIVVSVLGCAVPVSILIMVPVALIYYKIQAYYLYGYLQLRRWENNSRGPILNALNEMLLGQEVIRSCGRVRFFQDRARGSIDDHALAAGIMLYQGISPAALGMVMNYTMQITNLLTLMMQASATLEADMVSMQRLNQYSALPPEESESASTITPPSSWPATPVIKFRNYSARHRPGAPLCLRNLDVTIAAGERVAVVGRTGAGKSSLSLALLRALQCVEPGGHIEIDGIDIALIPRTELRRRIAVIPQDPVAFRGTLRENLDPIHDRHEDEIRAVVRECRLPEALGMATTADPLEYEIAKCGSNMSAGQTQLVAIARAMLARRKIIILDEATAAVDRQLDELIQSLLERDFQGSTIIAIAHKLESVV</sequence>
<gene>
    <name evidence="1" type="ORF">LCI18_005112</name>
</gene>
<proteinExistence type="predicted"/>